<dbReference type="EMBL" id="QZJZ01000073">
    <property type="protein sequence ID" value="RJP57891.1"/>
    <property type="molecule type" value="Genomic_DNA"/>
</dbReference>
<gene>
    <name evidence="2" type="ORF">C4541_09125</name>
</gene>
<evidence type="ECO:0000313" key="3">
    <source>
        <dbReference type="Proteomes" id="UP000266426"/>
    </source>
</evidence>
<organism evidence="2 3">
    <name type="scientific">Candidatus Auribacter fodinae</name>
    <dbReference type="NCBI Taxonomy" id="2093366"/>
    <lineage>
        <taxon>Bacteria</taxon>
        <taxon>Pseudomonadati</taxon>
        <taxon>Candidatus Auribacterota</taxon>
        <taxon>Candidatus Auribacteria</taxon>
        <taxon>Candidatus Auribacterales</taxon>
        <taxon>Candidatus Auribacteraceae</taxon>
        <taxon>Candidatus Auribacter</taxon>
    </lineage>
</organism>
<dbReference type="Proteomes" id="UP000266426">
    <property type="component" value="Unassembled WGS sequence"/>
</dbReference>
<feature type="signal peptide" evidence="1">
    <location>
        <begin position="1"/>
        <end position="17"/>
    </location>
</feature>
<dbReference type="AlphaFoldDB" id="A0A3A4R8R4"/>
<proteinExistence type="predicted"/>
<accession>A0A3A4R8R4</accession>
<reference evidence="2 3" key="1">
    <citation type="journal article" date="2017" name="ISME J.">
        <title>Energy and carbon metabolisms in a deep terrestrial subsurface fluid microbial community.</title>
        <authorList>
            <person name="Momper L."/>
            <person name="Jungbluth S.P."/>
            <person name="Lee M.D."/>
            <person name="Amend J.P."/>
        </authorList>
    </citation>
    <scope>NUCLEOTIDE SEQUENCE [LARGE SCALE GENOMIC DNA]</scope>
    <source>
        <strain evidence="2">SURF_26</strain>
    </source>
</reference>
<evidence type="ECO:0008006" key="4">
    <source>
        <dbReference type="Google" id="ProtNLM"/>
    </source>
</evidence>
<name>A0A3A4R8R4_9BACT</name>
<evidence type="ECO:0000256" key="1">
    <source>
        <dbReference type="SAM" id="SignalP"/>
    </source>
</evidence>
<evidence type="ECO:0000313" key="2">
    <source>
        <dbReference type="EMBL" id="RJP57891.1"/>
    </source>
</evidence>
<keyword evidence="1" id="KW-0732">Signal</keyword>
<comment type="caution">
    <text evidence="2">The sequence shown here is derived from an EMBL/GenBank/DDBJ whole genome shotgun (WGS) entry which is preliminary data.</text>
</comment>
<sequence length="277" mass="30930">MKLTVSMMAISVFAVCASGYSQMTTKDTKSLDITFTVGANLSMPNTVELYDAPIGGHLVTDFESSGAMYTANTNKRVLLVGQDGNKLYFEVKPQGLFDVSIYTVNLDPDGNHQLDVDEYGSVEGVFFHGRRLQVPPHWDTMTKTQKANWISQYGGLLHHDFMHFMPLKCRSEAEIGVAIGNSWREELENDGVTVKDEFYRGEDPTFFFIPESVAVDPSWLFPEEVGEPDWGTYRRVIAGTMLGTNVSRRYELCFAVDLLTAGKGTYSSTVVLELRSN</sequence>
<feature type="chain" id="PRO_5017175536" description="DUF4198 domain-containing protein" evidence="1">
    <location>
        <begin position="18"/>
        <end position="277"/>
    </location>
</feature>
<protein>
    <recommendedName>
        <fullName evidence="4">DUF4198 domain-containing protein</fullName>
    </recommendedName>
</protein>